<dbReference type="RefSeq" id="WP_262384627.1">
    <property type="nucleotide sequence ID" value="NZ_BOMX01000115.1"/>
</dbReference>
<dbReference type="Proteomes" id="UP000320239">
    <property type="component" value="Unassembled WGS sequence"/>
</dbReference>
<dbReference type="AlphaFoldDB" id="A0A561WB53"/>
<organism evidence="1 2">
    <name type="scientific">Actinoplanes teichomyceticus</name>
    <dbReference type="NCBI Taxonomy" id="1867"/>
    <lineage>
        <taxon>Bacteria</taxon>
        <taxon>Bacillati</taxon>
        <taxon>Actinomycetota</taxon>
        <taxon>Actinomycetes</taxon>
        <taxon>Micromonosporales</taxon>
        <taxon>Micromonosporaceae</taxon>
        <taxon>Actinoplanes</taxon>
    </lineage>
</organism>
<comment type="caution">
    <text evidence="1">The sequence shown here is derived from an EMBL/GenBank/DDBJ whole genome shotgun (WGS) entry which is preliminary data.</text>
</comment>
<proteinExistence type="predicted"/>
<protein>
    <submittedName>
        <fullName evidence="1">Uncharacterized protein</fullName>
    </submittedName>
</protein>
<evidence type="ECO:0000313" key="1">
    <source>
        <dbReference type="EMBL" id="TWG21094.1"/>
    </source>
</evidence>
<name>A0A561WB53_ACTTI</name>
<reference evidence="1 2" key="1">
    <citation type="submission" date="2019-06" db="EMBL/GenBank/DDBJ databases">
        <title>Sequencing the genomes of 1000 actinobacteria strains.</title>
        <authorList>
            <person name="Klenk H.-P."/>
        </authorList>
    </citation>
    <scope>NUCLEOTIDE SEQUENCE [LARGE SCALE GENOMIC DNA]</scope>
    <source>
        <strain evidence="1 2">DSM 43866</strain>
    </source>
</reference>
<sequence length="43" mass="4772">MRRVGSGYRGRDRCRMHGRFGTFPDDHLWAAVDGHLAVLAAGC</sequence>
<gene>
    <name evidence="1" type="ORF">FHX34_103624</name>
</gene>
<dbReference type="EMBL" id="VIWY01000003">
    <property type="protein sequence ID" value="TWG21094.1"/>
    <property type="molecule type" value="Genomic_DNA"/>
</dbReference>
<keyword evidence="2" id="KW-1185">Reference proteome</keyword>
<evidence type="ECO:0000313" key="2">
    <source>
        <dbReference type="Proteomes" id="UP000320239"/>
    </source>
</evidence>
<accession>A0A561WB53</accession>